<evidence type="ECO:0000313" key="1">
    <source>
        <dbReference type="EMBL" id="MDP8085384.1"/>
    </source>
</evidence>
<sequence length="558" mass="63637">MAEIQAYKIKLQQGVSLVAKDYEIYSSELPRVTNHFVEKQGVLSGNLGFLNNREVCSYVVPNYYSDLYRRVLVIPHVVDLGSIATSQTFTVQVWNANKHDVTLTSIQAFDGEGIEIIGEKLPIKMQSLALKKWTVKVSMTGPASIDCLIKWNFINHSSVTLNITGSRSTDWSFFPDWSENVVENIEFLTRVHQSLTGAEQRIARRLSPRRTFEFKVTTTDVERQKLNNALYAYGARVWSLPVFTDKAFLTKAVKSGDKEIFIKTTGYDFNQKGRALFMLGHQKEMVEIIEVDENKITLKRPVINSFSLDTAVYPLRSAILTDMPRITHLSDGVSSSQVRFQIYENNDYSSDISYLPTYRNHPVLEPTSEWSEDVTAQYLRLIHQLDNETGLPFQIDIANKAFQVISHRFVLTNRQEQHKLRQLFYYLKGRQKAIWVASACTDLTVVKDIQGKSIDIQFIDYSTALVNQTGRTNIRIECADGSIYYRQIINATVVDDGTERLTLDGDILNIKQHHIAKISFLTLSRLESDTISWQHHTDADGTATVTVSFYGLRDELEV</sequence>
<reference evidence="1 2" key="1">
    <citation type="journal article" date="2023" name="Front. Microbiol.">
        <title>Phylogeography and host specificity of Pasteurellaceae pathogenic to sea-farmed fish in the north-east Atlantic.</title>
        <authorList>
            <person name="Gulla S."/>
            <person name="Colquhoun D.J."/>
            <person name="Olsen A.B."/>
            <person name="Spilsberg B."/>
            <person name="Lagesen K."/>
            <person name="Aakesson C.P."/>
            <person name="Strom S."/>
            <person name="Manji F."/>
            <person name="Birkbeck T.H."/>
            <person name="Nilsen H.K."/>
        </authorList>
    </citation>
    <scope>NUCLEOTIDE SEQUENCE [LARGE SCALE GENOMIC DNA]</scope>
    <source>
        <strain evidence="1 2">VIO11850</strain>
    </source>
</reference>
<evidence type="ECO:0000313" key="2">
    <source>
        <dbReference type="Proteomes" id="UP001224812"/>
    </source>
</evidence>
<dbReference type="Proteomes" id="UP001224812">
    <property type="component" value="Unassembled WGS sequence"/>
</dbReference>
<keyword evidence="2" id="KW-1185">Reference proteome</keyword>
<accession>A0ABT9JKP6</accession>
<protein>
    <submittedName>
        <fullName evidence="1">Phage tail protein</fullName>
    </submittedName>
</protein>
<gene>
    <name evidence="1" type="ORF">QJT92_05525</name>
</gene>
<dbReference type="RefSeq" id="WP_306383871.1">
    <property type="nucleotide sequence ID" value="NZ_JASAVR010000011.1"/>
</dbReference>
<proteinExistence type="predicted"/>
<organism evidence="1 2">
    <name type="scientific">Phocoenobacter skyensis</name>
    <dbReference type="NCBI Taxonomy" id="97481"/>
    <lineage>
        <taxon>Bacteria</taxon>
        <taxon>Pseudomonadati</taxon>
        <taxon>Pseudomonadota</taxon>
        <taxon>Gammaproteobacteria</taxon>
        <taxon>Pasteurellales</taxon>
        <taxon>Pasteurellaceae</taxon>
        <taxon>Phocoenobacter</taxon>
    </lineage>
</organism>
<comment type="caution">
    <text evidence="1">The sequence shown here is derived from an EMBL/GenBank/DDBJ whole genome shotgun (WGS) entry which is preliminary data.</text>
</comment>
<name>A0ABT9JKP6_9PAST</name>
<dbReference type="EMBL" id="JASAVS010000010">
    <property type="protein sequence ID" value="MDP8085384.1"/>
    <property type="molecule type" value="Genomic_DNA"/>
</dbReference>